<evidence type="ECO:0000313" key="2">
    <source>
        <dbReference type="EMBL" id="CAH8244398.1"/>
    </source>
</evidence>
<organism evidence="2 3">
    <name type="scientific">Paenibacillus melissococcoides</name>
    <dbReference type="NCBI Taxonomy" id="2912268"/>
    <lineage>
        <taxon>Bacteria</taxon>
        <taxon>Bacillati</taxon>
        <taxon>Bacillota</taxon>
        <taxon>Bacilli</taxon>
        <taxon>Bacillales</taxon>
        <taxon>Paenibacillaceae</taxon>
        <taxon>Paenibacillus</taxon>
    </lineage>
</organism>
<proteinExistence type="predicted"/>
<keyword evidence="3" id="KW-1185">Reference proteome</keyword>
<evidence type="ECO:0000256" key="1">
    <source>
        <dbReference type="SAM" id="Phobius"/>
    </source>
</evidence>
<keyword evidence="1" id="KW-0812">Transmembrane</keyword>
<keyword evidence="1" id="KW-0472">Membrane</keyword>
<reference evidence="2" key="1">
    <citation type="submission" date="2022-06" db="EMBL/GenBank/DDBJ databases">
        <authorList>
            <person name="Dietemann V."/>
            <person name="Ory F."/>
            <person name="Dainat B."/>
            <person name="Oberhansli S."/>
        </authorList>
    </citation>
    <scope>NUCLEOTIDE SEQUENCE</scope>
    <source>
        <strain evidence="2">Ena-SAMPLE-TAB-26-04-2022-14:26:32:270-5432</strain>
    </source>
</reference>
<feature type="transmembrane region" description="Helical" evidence="1">
    <location>
        <begin position="35"/>
        <end position="54"/>
    </location>
</feature>
<evidence type="ECO:0000313" key="3">
    <source>
        <dbReference type="Proteomes" id="UP001154322"/>
    </source>
</evidence>
<dbReference type="RefSeq" id="WP_213429654.1">
    <property type="nucleotide sequence ID" value="NZ_AP031286.1"/>
</dbReference>
<dbReference type="EMBL" id="CALYLO010000001">
    <property type="protein sequence ID" value="CAH8244398.1"/>
    <property type="molecule type" value="Genomic_DNA"/>
</dbReference>
<accession>A0ABM9FYQ6</accession>
<keyword evidence="1" id="KW-1133">Transmembrane helix</keyword>
<protein>
    <submittedName>
        <fullName evidence="2">Uncharacterized protein</fullName>
    </submittedName>
</protein>
<name>A0ABM9FYQ6_9BACL</name>
<sequence length="59" mass="6312">MLLDTKKKKIRFAVIMLAVWGTGGVIYAIKGSLLLSIVAFAVALGMGLKLYGALKQSDK</sequence>
<dbReference type="Proteomes" id="UP001154322">
    <property type="component" value="Unassembled WGS sequence"/>
</dbReference>
<comment type="caution">
    <text evidence="2">The sequence shown here is derived from an EMBL/GenBank/DDBJ whole genome shotgun (WGS) entry which is preliminary data.</text>
</comment>
<gene>
    <name evidence="2" type="ORF">WJ0W_001635</name>
</gene>
<feature type="transmembrane region" description="Helical" evidence="1">
    <location>
        <begin position="12"/>
        <end position="29"/>
    </location>
</feature>